<dbReference type="PROSITE" id="PS00794">
    <property type="entry name" value="HPPK"/>
    <property type="match status" value="1"/>
</dbReference>
<sequence>MAEVGFSLGSNIGDKQGNLARALELLFADPAMTFRACSSFYKTAPWGYEDQDWFVNLCAAGDTGLEAESILDLCKRVEHEVGRRDTFRWGPRVIDVDILYYGTAEVDEPDLAIPHRELFNRSFVLVPLAEIRPDLVLSGRRIGEEARRLVDDGMEIVAPPWAPGK</sequence>
<evidence type="ECO:0000313" key="14">
    <source>
        <dbReference type="EMBL" id="MEJ8574347.1"/>
    </source>
</evidence>
<keyword evidence="5 14" id="KW-0808">Transferase</keyword>
<dbReference type="Gene3D" id="3.30.70.560">
    <property type="entry name" value="7,8-Dihydro-6-hydroxymethylpterin-pyrophosphokinase HPPK"/>
    <property type="match status" value="1"/>
</dbReference>
<evidence type="ECO:0000256" key="8">
    <source>
        <dbReference type="ARBA" id="ARBA00022840"/>
    </source>
</evidence>
<dbReference type="EMBL" id="JAZHOF010000011">
    <property type="protein sequence ID" value="MEJ8574347.1"/>
    <property type="molecule type" value="Genomic_DNA"/>
</dbReference>
<evidence type="ECO:0000313" key="15">
    <source>
        <dbReference type="Proteomes" id="UP001378188"/>
    </source>
</evidence>
<dbReference type="GO" id="GO:0046656">
    <property type="term" value="P:folic acid biosynthetic process"/>
    <property type="evidence" value="ECO:0007669"/>
    <property type="project" value="UniProtKB-KW"/>
</dbReference>
<comment type="function">
    <text evidence="10">Catalyzes the transfer of pyrophosphate from adenosine triphosphate (ATP) to 6-hydroxymethyl-7,8-dihydropterin, an enzymatic step in folate biosynthesis pathway.</text>
</comment>
<dbReference type="GO" id="GO:0005524">
    <property type="term" value="F:ATP binding"/>
    <property type="evidence" value="ECO:0007669"/>
    <property type="project" value="UniProtKB-KW"/>
</dbReference>
<evidence type="ECO:0000259" key="13">
    <source>
        <dbReference type="PROSITE" id="PS00794"/>
    </source>
</evidence>
<feature type="domain" description="7,8-dihydro-6-hydroxymethylpterin-pyrophosphokinase" evidence="13">
    <location>
        <begin position="88"/>
        <end position="99"/>
    </location>
</feature>
<comment type="similarity">
    <text evidence="2">Belongs to the HPPK family.</text>
</comment>
<dbReference type="EC" id="2.7.6.3" evidence="3"/>
<protein>
    <recommendedName>
        <fullName evidence="4">2-amino-4-hydroxy-6-hydroxymethyldihydropteridine pyrophosphokinase</fullName>
        <ecNumber evidence="3">2.7.6.3</ecNumber>
    </recommendedName>
    <alternativeName>
        <fullName evidence="11">6-hydroxymethyl-7,8-dihydropterin pyrophosphokinase</fullName>
    </alternativeName>
    <alternativeName>
        <fullName evidence="12">7,8-dihydro-6-hydroxymethylpterin-pyrophosphokinase</fullName>
    </alternativeName>
</protein>
<accession>A0AAW9RKT2</accession>
<dbReference type="CDD" id="cd00483">
    <property type="entry name" value="HPPK"/>
    <property type="match status" value="1"/>
</dbReference>
<keyword evidence="9" id="KW-0289">Folate biosynthesis</keyword>
<dbReference type="PANTHER" id="PTHR43071">
    <property type="entry name" value="2-AMINO-4-HYDROXY-6-HYDROXYMETHYLDIHYDROPTERIDINE PYROPHOSPHOKINASE"/>
    <property type="match status" value="1"/>
</dbReference>
<dbReference type="SUPFAM" id="SSF55083">
    <property type="entry name" value="6-hydroxymethyl-7,8-dihydropterin pyrophosphokinase, HPPK"/>
    <property type="match status" value="1"/>
</dbReference>
<dbReference type="PANTHER" id="PTHR43071:SF1">
    <property type="entry name" value="2-AMINO-4-HYDROXY-6-HYDROXYMETHYLDIHYDROPTERIDINE PYROPHOSPHOKINASE"/>
    <property type="match status" value="1"/>
</dbReference>
<evidence type="ECO:0000256" key="2">
    <source>
        <dbReference type="ARBA" id="ARBA00005810"/>
    </source>
</evidence>
<dbReference type="RefSeq" id="WP_340332044.1">
    <property type="nucleotide sequence ID" value="NZ_JAZHOF010000011.1"/>
</dbReference>
<evidence type="ECO:0000256" key="5">
    <source>
        <dbReference type="ARBA" id="ARBA00022679"/>
    </source>
</evidence>
<dbReference type="AlphaFoldDB" id="A0AAW9RKT2"/>
<evidence type="ECO:0000256" key="1">
    <source>
        <dbReference type="ARBA" id="ARBA00005051"/>
    </source>
</evidence>
<dbReference type="InterPro" id="IPR035907">
    <property type="entry name" value="Hppk_sf"/>
</dbReference>
<evidence type="ECO:0000256" key="7">
    <source>
        <dbReference type="ARBA" id="ARBA00022777"/>
    </source>
</evidence>
<evidence type="ECO:0000256" key="6">
    <source>
        <dbReference type="ARBA" id="ARBA00022741"/>
    </source>
</evidence>
<dbReference type="InterPro" id="IPR000550">
    <property type="entry name" value="Hppk"/>
</dbReference>
<evidence type="ECO:0000256" key="9">
    <source>
        <dbReference type="ARBA" id="ARBA00022909"/>
    </source>
</evidence>
<keyword evidence="8" id="KW-0067">ATP-binding</keyword>
<keyword evidence="15" id="KW-1185">Reference proteome</keyword>
<evidence type="ECO:0000256" key="10">
    <source>
        <dbReference type="ARBA" id="ARBA00029409"/>
    </source>
</evidence>
<evidence type="ECO:0000256" key="11">
    <source>
        <dbReference type="ARBA" id="ARBA00029766"/>
    </source>
</evidence>
<evidence type="ECO:0000256" key="3">
    <source>
        <dbReference type="ARBA" id="ARBA00013253"/>
    </source>
</evidence>
<comment type="caution">
    <text evidence="14">The sequence shown here is derived from an EMBL/GenBank/DDBJ whole genome shotgun (WGS) entry which is preliminary data.</text>
</comment>
<dbReference type="Proteomes" id="UP001378188">
    <property type="component" value="Unassembled WGS sequence"/>
</dbReference>
<dbReference type="GO" id="GO:0016301">
    <property type="term" value="F:kinase activity"/>
    <property type="evidence" value="ECO:0007669"/>
    <property type="project" value="UniProtKB-KW"/>
</dbReference>
<gene>
    <name evidence="14" type="primary">folK</name>
    <name evidence="14" type="ORF">V3328_22880</name>
</gene>
<comment type="pathway">
    <text evidence="1">Cofactor biosynthesis; tetrahydrofolate biosynthesis; 2-amino-4-hydroxy-6-hydroxymethyl-7,8-dihydropteridine diphosphate from 7,8-dihydroneopterin triphosphate: step 4/4.</text>
</comment>
<evidence type="ECO:0000256" key="12">
    <source>
        <dbReference type="ARBA" id="ARBA00033413"/>
    </source>
</evidence>
<dbReference type="NCBIfam" id="TIGR01498">
    <property type="entry name" value="folK"/>
    <property type="match status" value="1"/>
</dbReference>
<name>A0AAW9RKT2_9HYPH</name>
<organism evidence="14 15">
    <name type="scientific">Microbaculum marinum</name>
    <dbReference type="NCBI Taxonomy" id="1764581"/>
    <lineage>
        <taxon>Bacteria</taxon>
        <taxon>Pseudomonadati</taxon>
        <taxon>Pseudomonadota</taxon>
        <taxon>Alphaproteobacteria</taxon>
        <taxon>Hyphomicrobiales</taxon>
        <taxon>Tepidamorphaceae</taxon>
        <taxon>Microbaculum</taxon>
    </lineage>
</organism>
<dbReference type="GO" id="GO:0003848">
    <property type="term" value="F:2-amino-4-hydroxy-6-hydroxymethyldihydropteridine diphosphokinase activity"/>
    <property type="evidence" value="ECO:0007669"/>
    <property type="project" value="UniProtKB-EC"/>
</dbReference>
<proteinExistence type="inferred from homology"/>
<evidence type="ECO:0000256" key="4">
    <source>
        <dbReference type="ARBA" id="ARBA00016218"/>
    </source>
</evidence>
<dbReference type="Pfam" id="PF01288">
    <property type="entry name" value="HPPK"/>
    <property type="match status" value="1"/>
</dbReference>
<keyword evidence="6" id="KW-0547">Nucleotide-binding</keyword>
<reference evidence="14 15" key="1">
    <citation type="submission" date="2024-02" db="EMBL/GenBank/DDBJ databases">
        <title>Genome analysis and characterization of Microbaculum marinisediminis sp. nov., isolated from marine sediment.</title>
        <authorList>
            <person name="Du Z.-J."/>
            <person name="Ye Y.-Q."/>
            <person name="Zhang Z.-R."/>
            <person name="Yuan S.-M."/>
            <person name="Zhang X.-Y."/>
        </authorList>
    </citation>
    <scope>NUCLEOTIDE SEQUENCE [LARGE SCALE GENOMIC DNA]</scope>
    <source>
        <strain evidence="14 15">SDUM1044001</strain>
    </source>
</reference>
<keyword evidence="7" id="KW-0418">Kinase</keyword>